<organism evidence="2 3">
    <name type="scientific">Enterococcus wangshanyuanii</name>
    <dbReference type="NCBI Taxonomy" id="2005703"/>
    <lineage>
        <taxon>Bacteria</taxon>
        <taxon>Bacillati</taxon>
        <taxon>Bacillota</taxon>
        <taxon>Bacilli</taxon>
        <taxon>Lactobacillales</taxon>
        <taxon>Enterococcaceae</taxon>
        <taxon>Enterococcus</taxon>
    </lineage>
</organism>
<proteinExistence type="predicted"/>
<dbReference type="Gene3D" id="1.10.10.10">
    <property type="entry name" value="Winged helix-like DNA-binding domain superfamily/Winged helix DNA-binding domain"/>
    <property type="match status" value="1"/>
</dbReference>
<dbReference type="InterPro" id="IPR013249">
    <property type="entry name" value="RNA_pol_sigma70_r4_t2"/>
</dbReference>
<evidence type="ECO:0000313" key="3">
    <source>
        <dbReference type="Proteomes" id="UP000630615"/>
    </source>
</evidence>
<evidence type="ECO:0000313" key="2">
    <source>
        <dbReference type="EMBL" id="GGC84351.1"/>
    </source>
</evidence>
<dbReference type="RefSeq" id="WP_157894235.1">
    <property type="nucleotide sequence ID" value="NZ_BMKI01000002.1"/>
</dbReference>
<dbReference type="InterPro" id="IPR036388">
    <property type="entry name" value="WH-like_DNA-bd_sf"/>
</dbReference>
<name>A0ABQ1NTA9_9ENTE</name>
<dbReference type="InterPro" id="IPR013324">
    <property type="entry name" value="RNA_pol_sigma_r3/r4-like"/>
</dbReference>
<gene>
    <name evidence="2" type="ORF">GCM10011573_12480</name>
</gene>
<reference evidence="3" key="1">
    <citation type="journal article" date="2019" name="Int. J. Syst. Evol. Microbiol.">
        <title>The Global Catalogue of Microorganisms (GCM) 10K type strain sequencing project: providing services to taxonomists for standard genome sequencing and annotation.</title>
        <authorList>
            <consortium name="The Broad Institute Genomics Platform"/>
            <consortium name="The Broad Institute Genome Sequencing Center for Infectious Disease"/>
            <person name="Wu L."/>
            <person name="Ma J."/>
        </authorList>
    </citation>
    <scope>NUCLEOTIDE SEQUENCE [LARGE SCALE GENOMIC DNA]</scope>
    <source>
        <strain evidence="3">CGMCC 1.15942</strain>
    </source>
</reference>
<feature type="domain" description="HTH luxR-type" evidence="1">
    <location>
        <begin position="135"/>
        <end position="193"/>
    </location>
</feature>
<dbReference type="SUPFAM" id="SSF88659">
    <property type="entry name" value="Sigma3 and sigma4 domains of RNA polymerase sigma factors"/>
    <property type="match status" value="1"/>
</dbReference>
<evidence type="ECO:0000259" key="1">
    <source>
        <dbReference type="SMART" id="SM00421"/>
    </source>
</evidence>
<keyword evidence="3" id="KW-1185">Reference proteome</keyword>
<dbReference type="SMART" id="SM00421">
    <property type="entry name" value="HTH_LUXR"/>
    <property type="match status" value="1"/>
</dbReference>
<dbReference type="Proteomes" id="UP000630615">
    <property type="component" value="Unassembled WGS sequence"/>
</dbReference>
<dbReference type="Pfam" id="PF08281">
    <property type="entry name" value="Sigma70_r4_2"/>
    <property type="match status" value="1"/>
</dbReference>
<protein>
    <recommendedName>
        <fullName evidence="1">HTH luxR-type domain-containing protein</fullName>
    </recommendedName>
</protein>
<comment type="caution">
    <text evidence="2">The sequence shown here is derived from an EMBL/GenBank/DDBJ whole genome shotgun (WGS) entry which is preliminary data.</text>
</comment>
<dbReference type="InterPro" id="IPR000792">
    <property type="entry name" value="Tscrpt_reg_LuxR_C"/>
</dbReference>
<sequence length="193" mass="22838">MKYKYADELAAEYKEDLKPVLAVHKYHNDRAKIYLKLAKECEENQEWEMAAEFYTEYEEYRAVAKRLSPIISDTRYSIKWLETAKQPGYNKEISRRSYYQRTELWGDIDRVSMKYLREDYGQLTDEQLAALERYMSVLSQRERESVLSVVGEGNSYTLTSEYLGISRSSVQVYVNRAMKKLLNHSCHTEATYV</sequence>
<dbReference type="EMBL" id="BMKI01000002">
    <property type="protein sequence ID" value="GGC84351.1"/>
    <property type="molecule type" value="Genomic_DNA"/>
</dbReference>
<accession>A0ABQ1NTA9</accession>